<sequence length="296" mass="32619">MGKVGAIIGIIFLSWLLYSAYFVMNFSPTVRGEWGPMEGNNVEIIFHVDLGNPSPIPVAVQSLNLSLAGVEIGRIEQAKIGIFERSTNVVAVVNLDKIAEALVNHIKDKENSIAEINANIKVLGFIPIKYSKTIPVKTNILSFLQNVTAEPRVYSLGMIPFKTPGIEGIYARWGKVSTKEIELVGTIKLYNPNSFPIPVTNLKADMYMNNIKIGEGRTLKGTILQPNSRGTVDVALTFDVEKLKEAFKEHIRNGERSTVKVDIELVVEVGGAEYEVPIKDIETTFETNILSGIKFA</sequence>
<evidence type="ECO:0000256" key="1">
    <source>
        <dbReference type="SAM" id="Phobius"/>
    </source>
</evidence>
<reference evidence="4 6" key="5">
    <citation type="journal article" date="2012" name="Curr. Microbiol.">
        <title>Re-annotation of two hyperthermophilic archaea Pyrococcus abyssi GE5 and Pyrococcus furiosus DSM 3638.</title>
        <authorList>
            <person name="Gao J."/>
            <person name="Wang J."/>
        </authorList>
    </citation>
    <scope>GENOME REANNOTATION</scope>
    <source>
        <strain evidence="4">GE5</strain>
        <strain evidence="6">GE5 / Orsay</strain>
    </source>
</reference>
<reference evidence="3 5" key="4">
    <citation type="journal article" date="2003" name="Mol. Microbiol.">
        <title>An integrated analysis of the genome of the hyperthermophilic archaeon Pyrococcus abyssi.</title>
        <authorList>
            <person name="Cohen G."/>
            <person name="Barbe V."/>
            <person name="Flament D."/>
            <person name="Galperin M."/>
            <person name="Heilig R."/>
            <person name="Ripp R."/>
            <person name="Lecompte O."/>
            <person name="Prieur D."/>
            <person name="Poch O."/>
            <person name="Quellerou J."/>
            <person name="Thierry J.C."/>
            <person name="Van der Oost J."/>
            <person name="Weissenbach J."/>
            <person name="Zivanovic Y."/>
            <person name="Forterre P."/>
        </authorList>
    </citation>
    <scope>NUCLEOTIDE SEQUENCE [LARGE SCALE GENOMIC DNA]</scope>
    <source>
        <strain evidence="5">GE5 / Orsay</strain>
        <strain evidence="3">Orsay</strain>
    </source>
</reference>
<accession>Q9V273</accession>
<keyword evidence="1" id="KW-0812">Transmembrane</keyword>
<keyword evidence="1" id="KW-1133">Transmembrane helix</keyword>
<dbReference type="InterPro" id="IPR013783">
    <property type="entry name" value="Ig-like_fold"/>
</dbReference>
<dbReference type="STRING" id="272844.PAB0133"/>
<evidence type="ECO:0000313" key="6">
    <source>
        <dbReference type="Proteomes" id="UP000009139"/>
    </source>
</evidence>
<dbReference type="HOGENOM" id="CLU_059309_1_0_2"/>
<dbReference type="KEGG" id="pab:PAB0133"/>
<evidence type="ECO:0000313" key="4">
    <source>
        <dbReference type="EMBL" id="CCE69577.1"/>
    </source>
</evidence>
<reference evidence="3" key="3">
    <citation type="journal article" date="2001" name="Genome Res.">
        <title>Genome evolution at the genus level: comparison of three complete genomes of hyperthermophilic archaea.</title>
        <authorList>
            <person name="Lecompte O."/>
            <person name="Ripp R."/>
            <person name="Puzos-Barbe V."/>
            <person name="Duprat S."/>
            <person name="Heilig R."/>
            <person name="Dietrich J."/>
            <person name="Thierry J.C."/>
            <person name="Poch O."/>
        </authorList>
    </citation>
    <scope>NUCLEOTIDE SEQUENCE</scope>
    <source>
        <strain evidence="3">Orsay</strain>
    </source>
</reference>
<proteinExistence type="predicted"/>
<feature type="domain" description="Water stress and hypersensitive response" evidence="2">
    <location>
        <begin position="27"/>
        <end position="143"/>
    </location>
</feature>
<gene>
    <name evidence="3" type="ordered locus">PAB0133</name>
</gene>
<dbReference type="PIR" id="F75209">
    <property type="entry name" value="F75209"/>
</dbReference>
<reference evidence="3" key="1">
    <citation type="submission" date="1999-07" db="EMBL/GenBank/DDBJ databases">
        <authorList>
            <person name="Genoscope"/>
        </authorList>
    </citation>
    <scope>NUCLEOTIDE SEQUENCE</scope>
    <source>
        <strain evidence="3">Orsay</strain>
    </source>
</reference>
<organism evidence="3 5">
    <name type="scientific">Pyrococcus abyssi (strain GE5 / Orsay)</name>
    <dbReference type="NCBI Taxonomy" id="272844"/>
    <lineage>
        <taxon>Archaea</taxon>
        <taxon>Methanobacteriati</taxon>
        <taxon>Methanobacteriota</taxon>
        <taxon>Thermococci</taxon>
        <taxon>Thermococcales</taxon>
        <taxon>Thermococcaceae</taxon>
        <taxon>Pyrococcus</taxon>
    </lineage>
</organism>
<dbReference type="eggNOG" id="arCOG03787">
    <property type="taxonomic scope" value="Archaea"/>
</dbReference>
<dbReference type="RefSeq" id="WP_010867325.1">
    <property type="nucleotide sequence ID" value="NC_000868.1"/>
</dbReference>
<dbReference type="InterPro" id="IPR013990">
    <property type="entry name" value="WHy-dom"/>
</dbReference>
<keyword evidence="5" id="KW-1185">Reference proteome</keyword>
<feature type="transmembrane region" description="Helical" evidence="1">
    <location>
        <begin position="6"/>
        <end position="24"/>
    </location>
</feature>
<keyword evidence="1" id="KW-0472">Membrane</keyword>
<evidence type="ECO:0000313" key="5">
    <source>
        <dbReference type="Proteomes" id="UP000000810"/>
    </source>
</evidence>
<dbReference type="OrthoDB" id="105458at2157"/>
<dbReference type="EMBL" id="HE613800">
    <property type="protein sequence ID" value="CCE69577.1"/>
    <property type="molecule type" value="Genomic_DNA"/>
</dbReference>
<dbReference type="Gene3D" id="2.60.40.10">
    <property type="entry name" value="Immunoglobulins"/>
    <property type="match status" value="2"/>
</dbReference>
<dbReference type="InterPro" id="IPR004864">
    <property type="entry name" value="LEA_2"/>
</dbReference>
<dbReference type="Proteomes" id="UP000000810">
    <property type="component" value="Chromosome"/>
</dbReference>
<feature type="domain" description="Water stress and hypersensitive response" evidence="2">
    <location>
        <begin position="166"/>
        <end position="284"/>
    </location>
</feature>
<dbReference type="SUPFAM" id="SSF117070">
    <property type="entry name" value="LEA14-like"/>
    <property type="match status" value="2"/>
</dbReference>
<dbReference type="Pfam" id="PF03168">
    <property type="entry name" value="LEA_2"/>
    <property type="match status" value="1"/>
</dbReference>
<dbReference type="AlphaFoldDB" id="Q9V273"/>
<reference evidence="3" key="2">
    <citation type="journal article" date="2000" name="J. Mol. Biol.">
        <title>Archaeal homologs of eukaryotic methylation guide small nucleolar RNAs: lessons from the Pyrococcus genomes.</title>
        <authorList>
            <person name="Gaspin C."/>
            <person name="Cavaille J."/>
            <person name="Erauso G."/>
        </authorList>
    </citation>
    <scope>NUCLEOTIDE SEQUENCE</scope>
    <source>
        <strain evidence="3">Orsay</strain>
    </source>
</reference>
<name>Q9V273_PYRAB</name>
<dbReference type="Proteomes" id="UP000009139">
    <property type="component" value="Chromosome"/>
</dbReference>
<dbReference type="PATRIC" id="fig|272844.11.peg.215"/>
<dbReference type="GO" id="GO:0009269">
    <property type="term" value="P:response to desiccation"/>
    <property type="evidence" value="ECO:0007669"/>
    <property type="project" value="InterPro"/>
</dbReference>
<dbReference type="EMBL" id="AJ248283">
    <property type="protein sequence ID" value="CAB49125.1"/>
    <property type="molecule type" value="Genomic_DNA"/>
</dbReference>
<protein>
    <recommendedName>
        <fullName evidence="2">Water stress and hypersensitive response domain-containing protein</fullName>
    </recommendedName>
</protein>
<evidence type="ECO:0000259" key="2">
    <source>
        <dbReference type="SMART" id="SM00769"/>
    </source>
</evidence>
<evidence type="ECO:0000313" key="3">
    <source>
        <dbReference type="EMBL" id="CAB49125.1"/>
    </source>
</evidence>
<dbReference type="SMART" id="SM00769">
    <property type="entry name" value="WHy"/>
    <property type="match status" value="2"/>
</dbReference>